<comment type="function">
    <text evidence="14">Part of the Sec protein translocase complex. Interacts with the SecYEG preprotein conducting channel. Has a central role in coupling the hydrolysis of ATP to the transfer of proteins into and across the cell membrane, serving as an ATP-driven molecular motor driving the stepwise translocation of polypeptide chains across the membrane.</text>
</comment>
<feature type="binding site" evidence="14">
    <location>
        <position position="514"/>
    </location>
    <ligand>
        <name>ATP</name>
        <dbReference type="ChEBI" id="CHEBI:30616"/>
    </ligand>
</feature>
<dbReference type="CDD" id="cd18803">
    <property type="entry name" value="SF2_C_secA"/>
    <property type="match status" value="1"/>
</dbReference>
<dbReference type="GO" id="GO:0005829">
    <property type="term" value="C:cytosol"/>
    <property type="evidence" value="ECO:0007669"/>
    <property type="project" value="TreeGrafter"/>
</dbReference>
<comment type="caution">
    <text evidence="18">The sequence shown here is derived from an EMBL/GenBank/DDBJ whole genome shotgun (WGS) entry which is preliminary data.</text>
</comment>
<dbReference type="InterPro" id="IPR036670">
    <property type="entry name" value="SecA_X-link_sf"/>
</dbReference>
<dbReference type="NCBIfam" id="NF009538">
    <property type="entry name" value="PRK12904.1"/>
    <property type="match status" value="1"/>
</dbReference>
<dbReference type="GO" id="GO:0065002">
    <property type="term" value="P:intracellular protein transmembrane transport"/>
    <property type="evidence" value="ECO:0007669"/>
    <property type="project" value="UniProtKB-UniRule"/>
</dbReference>
<dbReference type="Gene3D" id="3.90.1440.10">
    <property type="entry name" value="SecA, preprotein cross-linking domain"/>
    <property type="match status" value="1"/>
</dbReference>
<dbReference type="SUPFAM" id="SSF81886">
    <property type="entry name" value="Helical scaffold and wing domains of SecA"/>
    <property type="match status" value="1"/>
</dbReference>
<dbReference type="PROSITE" id="PS01312">
    <property type="entry name" value="SECA"/>
    <property type="match status" value="1"/>
</dbReference>
<evidence type="ECO:0000259" key="16">
    <source>
        <dbReference type="PROSITE" id="PS51192"/>
    </source>
</evidence>
<keyword evidence="10 14" id="KW-0653">Protein transport</keyword>
<feature type="binding site" evidence="14">
    <location>
        <position position="94"/>
    </location>
    <ligand>
        <name>ATP</name>
        <dbReference type="ChEBI" id="CHEBI:30616"/>
    </ligand>
</feature>
<evidence type="ECO:0000256" key="2">
    <source>
        <dbReference type="ARBA" id="ARBA00007650"/>
    </source>
</evidence>
<dbReference type="Proteomes" id="UP000526307">
    <property type="component" value="Unassembled WGS sequence"/>
</dbReference>
<evidence type="ECO:0000256" key="7">
    <source>
        <dbReference type="ARBA" id="ARBA00022741"/>
    </source>
</evidence>
<dbReference type="InterPro" id="IPR011115">
    <property type="entry name" value="SecA_DEAD"/>
</dbReference>
<dbReference type="GO" id="GO:0005886">
    <property type="term" value="C:plasma membrane"/>
    <property type="evidence" value="ECO:0007669"/>
    <property type="project" value="UniProtKB-SubCell"/>
</dbReference>
<sequence>MGLAEKIFGDLNKREVKKIEKIVDVIESYDEQMQALSDDELRAKTIEFKKRLGTIREEGEEGPFETVDDILPEAFAVCREGAVRSLGMKHFRVQLIGGVVLHQGRIAEMKTGEGKTLVATLAAYLNALTGKGVHVVTVNDYLAKRDADWMGKLYTFLGLTVGCVINSLKGYDRKDAYQADITYGTNNEFGFDYLRDNMVTYEEELTQRELNFAIVDEVDSILIDEARTPLIISGKGVDSSDMYRTANTFVHTLVRDTTSEEEDGENGIHGDYTVDEKDKQVALNETGVKAAETYFGIENFSDPDNMELNHYVNQALHANYLMKRDVDYIVKDGEILIVDEFTGRLMYGRRFSNGLHQAIEAKEGVSVRSESKTLATITLQNYFRMYNKLSGMTGTAKTEEDEFRDIYNMDVVVIPTNKPIARQDLDDAVYAHQPGKYKAIVDRVAEANATGQPVLVGTISIEISELISDMLKKRGIKHSVLNAKHHEKEAEIVAEAGRKGAVTIATNMAGRGTDIILGGNADFEARQEMKKLEYTPEQIDFATGFEKSTDDELNSARSKYHELLESFAAERKEEQEEVRQLGGLCIIGTERHESRRIDNQLRGRSGRQGDPGETQFFISLEDDLMRLFGGERMQRIVQSVGLGDDEAIEAKVLSRSIENAQKKIEGKNFGIRKYVLQYDDVMNRQRSQIYEQRKMVLDGENLRDYIMGMVDELVNAIIAPVTMNSRFSEDWDMDDIYEGCEQITPAFRDRLNYTEEEQRELDEEQLREDINRVFEQIYEEKEAEVGIEHMREVERMIMLRVVDNRWMDHIDAMEQLKNGIGLRGYGQQDPAVAYAKEGFDMFGEMIADIREETVKYCFNVSVETRTERRAVSIGEVESKEEYHDEELAAARGNGQQYQTNGEQVQVPVHRTEPKIGRNDPCPCGSGKKYKNCCGKFK</sequence>
<dbReference type="InterPro" id="IPR014001">
    <property type="entry name" value="Helicase_ATP-bd"/>
</dbReference>
<dbReference type="CDD" id="cd17928">
    <property type="entry name" value="DEXDc_SecA"/>
    <property type="match status" value="1"/>
</dbReference>
<dbReference type="GO" id="GO:0017038">
    <property type="term" value="P:protein import"/>
    <property type="evidence" value="ECO:0007669"/>
    <property type="project" value="InterPro"/>
</dbReference>
<dbReference type="EC" id="7.4.2.8" evidence="14"/>
<dbReference type="GO" id="GO:0008564">
    <property type="term" value="F:protein-exporting ATPase activity"/>
    <property type="evidence" value="ECO:0007669"/>
    <property type="project" value="UniProtKB-EC"/>
</dbReference>
<keyword evidence="12 14" id="KW-0811">Translocation</keyword>
<evidence type="ECO:0000256" key="4">
    <source>
        <dbReference type="ARBA" id="ARBA00022475"/>
    </source>
</evidence>
<keyword evidence="5 14" id="KW-0963">Cytoplasm</keyword>
<evidence type="ECO:0000256" key="15">
    <source>
        <dbReference type="RuleBase" id="RU003874"/>
    </source>
</evidence>
<gene>
    <name evidence="14 18" type="primary">secA</name>
    <name evidence="18" type="ORF">HW270_05235</name>
</gene>
<keyword evidence="9 14" id="KW-0067">ATP-binding</keyword>
<dbReference type="InterPro" id="IPR011130">
    <property type="entry name" value="SecA_preprotein_X-link_dom"/>
</dbReference>
<name>A0A7Y8VRX6_9FIRM</name>
<dbReference type="GO" id="GO:0005524">
    <property type="term" value="F:ATP binding"/>
    <property type="evidence" value="ECO:0007669"/>
    <property type="project" value="UniProtKB-UniRule"/>
</dbReference>
<dbReference type="GO" id="GO:0006605">
    <property type="term" value="P:protein targeting"/>
    <property type="evidence" value="ECO:0007669"/>
    <property type="project" value="UniProtKB-UniRule"/>
</dbReference>
<dbReference type="PRINTS" id="PR00906">
    <property type="entry name" value="SECA"/>
</dbReference>
<comment type="catalytic activity">
    <reaction evidence="14">
        <text>ATP + H2O + cellular proteinSide 1 = ADP + phosphate + cellular proteinSide 2.</text>
        <dbReference type="EC" id="7.4.2.8"/>
    </reaction>
</comment>
<comment type="cofactor">
    <cofactor evidence="1">
        <name>Zn(2+)</name>
        <dbReference type="ChEBI" id="CHEBI:29105"/>
    </cofactor>
</comment>
<evidence type="ECO:0000256" key="12">
    <source>
        <dbReference type="ARBA" id="ARBA00023010"/>
    </source>
</evidence>
<dbReference type="FunFam" id="3.40.50.300:FF:000246">
    <property type="entry name" value="Preprotein translocase subunit SecA"/>
    <property type="match status" value="1"/>
</dbReference>
<evidence type="ECO:0000256" key="14">
    <source>
        <dbReference type="HAMAP-Rule" id="MF_01382"/>
    </source>
</evidence>
<dbReference type="FunFam" id="3.90.1440.10:FF:000001">
    <property type="entry name" value="Preprotein translocase subunit SecA"/>
    <property type="match status" value="1"/>
</dbReference>
<dbReference type="FunFam" id="3.40.50.300:FF:000113">
    <property type="entry name" value="Preprotein translocase subunit SecA"/>
    <property type="match status" value="1"/>
</dbReference>
<dbReference type="GO" id="GO:0043952">
    <property type="term" value="P:protein transport by the Sec complex"/>
    <property type="evidence" value="ECO:0007669"/>
    <property type="project" value="UniProtKB-ARBA"/>
</dbReference>
<dbReference type="RefSeq" id="WP_178978552.1">
    <property type="nucleotide sequence ID" value="NZ_JABXYR010000002.1"/>
</dbReference>
<dbReference type="Pfam" id="PF07517">
    <property type="entry name" value="SecA_DEAD"/>
    <property type="match status" value="1"/>
</dbReference>
<dbReference type="HAMAP" id="MF_01382">
    <property type="entry name" value="SecA"/>
    <property type="match status" value="1"/>
</dbReference>
<evidence type="ECO:0000256" key="1">
    <source>
        <dbReference type="ARBA" id="ARBA00001947"/>
    </source>
</evidence>
<dbReference type="Pfam" id="PF02810">
    <property type="entry name" value="SEC-C"/>
    <property type="match status" value="1"/>
</dbReference>
<evidence type="ECO:0000259" key="17">
    <source>
        <dbReference type="PROSITE" id="PS51196"/>
    </source>
</evidence>
<dbReference type="InterPro" id="IPR000185">
    <property type="entry name" value="SecA"/>
</dbReference>
<dbReference type="InterPro" id="IPR027417">
    <property type="entry name" value="P-loop_NTPase"/>
</dbReference>
<evidence type="ECO:0000256" key="13">
    <source>
        <dbReference type="ARBA" id="ARBA00023136"/>
    </source>
</evidence>
<organism evidence="18 19">
    <name type="scientific">Mogibacterium timidum</name>
    <dbReference type="NCBI Taxonomy" id="35519"/>
    <lineage>
        <taxon>Bacteria</taxon>
        <taxon>Bacillati</taxon>
        <taxon>Bacillota</taxon>
        <taxon>Clostridia</taxon>
        <taxon>Peptostreptococcales</taxon>
        <taxon>Anaerovoracaceae</taxon>
        <taxon>Mogibacterium</taxon>
    </lineage>
</organism>
<dbReference type="Pfam" id="PF01043">
    <property type="entry name" value="SecA_PP_bind"/>
    <property type="match status" value="1"/>
</dbReference>
<dbReference type="SUPFAM" id="SSF52540">
    <property type="entry name" value="P-loop containing nucleoside triphosphate hydrolases"/>
    <property type="match status" value="2"/>
</dbReference>
<keyword evidence="8" id="KW-0862">Zinc</keyword>
<dbReference type="PROSITE" id="PS51196">
    <property type="entry name" value="SECA_MOTOR_DEAD"/>
    <property type="match status" value="1"/>
</dbReference>
<comment type="subcellular location">
    <subcellularLocation>
        <location evidence="14">Cell membrane</location>
        <topology evidence="14">Peripheral membrane protein</topology>
        <orientation evidence="14">Cytoplasmic side</orientation>
    </subcellularLocation>
    <subcellularLocation>
        <location evidence="14">Cytoplasm</location>
    </subcellularLocation>
    <text evidence="14">Distribution is 50-50.</text>
</comment>
<dbReference type="Pfam" id="PF21090">
    <property type="entry name" value="P-loop_SecA"/>
    <property type="match status" value="1"/>
</dbReference>
<keyword evidence="11 14" id="KW-1278">Translocase</keyword>
<comment type="subunit">
    <text evidence="14">Monomer and homodimer. Part of the essential Sec protein translocation apparatus which comprises SecA, SecYEG and auxiliary proteins SecDF. Other proteins may also be involved.</text>
</comment>
<dbReference type="InterPro" id="IPR014018">
    <property type="entry name" value="SecA_motor_DEAD"/>
</dbReference>
<dbReference type="InterPro" id="IPR020937">
    <property type="entry name" value="SecA_CS"/>
</dbReference>
<evidence type="ECO:0000313" key="18">
    <source>
        <dbReference type="EMBL" id="NWO23469.1"/>
    </source>
</evidence>
<dbReference type="Gene3D" id="1.10.3060.10">
    <property type="entry name" value="Helical scaffold and wing domains of SecA"/>
    <property type="match status" value="1"/>
</dbReference>
<dbReference type="NCBIfam" id="TIGR00963">
    <property type="entry name" value="secA"/>
    <property type="match status" value="1"/>
</dbReference>
<dbReference type="EMBL" id="JABXYR010000002">
    <property type="protein sequence ID" value="NWO23469.1"/>
    <property type="molecule type" value="Genomic_DNA"/>
</dbReference>
<feature type="domain" description="SecA family profile" evidence="17">
    <location>
        <begin position="1"/>
        <end position="649"/>
    </location>
</feature>
<dbReference type="PROSITE" id="PS51192">
    <property type="entry name" value="HELICASE_ATP_BIND_1"/>
    <property type="match status" value="1"/>
</dbReference>
<dbReference type="SMART" id="SM00957">
    <property type="entry name" value="SecA_DEAD"/>
    <property type="match status" value="1"/>
</dbReference>
<dbReference type="Pfam" id="PF07516">
    <property type="entry name" value="SecA_SW"/>
    <property type="match status" value="1"/>
</dbReference>
<evidence type="ECO:0000313" key="19">
    <source>
        <dbReference type="Proteomes" id="UP000526307"/>
    </source>
</evidence>
<proteinExistence type="inferred from homology"/>
<dbReference type="InterPro" id="IPR004027">
    <property type="entry name" value="SEC_C_motif"/>
</dbReference>
<evidence type="ECO:0000256" key="10">
    <source>
        <dbReference type="ARBA" id="ARBA00022927"/>
    </source>
</evidence>
<evidence type="ECO:0000256" key="6">
    <source>
        <dbReference type="ARBA" id="ARBA00022723"/>
    </source>
</evidence>
<dbReference type="InterPro" id="IPR011116">
    <property type="entry name" value="SecA_Wing/Scaffold"/>
</dbReference>
<evidence type="ECO:0000256" key="9">
    <source>
        <dbReference type="ARBA" id="ARBA00022840"/>
    </source>
</evidence>
<keyword evidence="6" id="KW-0479">Metal-binding</keyword>
<dbReference type="GO" id="GO:0046872">
    <property type="term" value="F:metal ion binding"/>
    <property type="evidence" value="ECO:0007669"/>
    <property type="project" value="UniProtKB-KW"/>
</dbReference>
<evidence type="ECO:0000256" key="5">
    <source>
        <dbReference type="ARBA" id="ARBA00022490"/>
    </source>
</evidence>
<feature type="domain" description="Helicase ATP-binding" evidence="16">
    <location>
        <begin position="96"/>
        <end position="254"/>
    </location>
</feature>
<dbReference type="Gene3D" id="3.40.50.300">
    <property type="entry name" value="P-loop containing nucleotide triphosphate hydrolases"/>
    <property type="match status" value="2"/>
</dbReference>
<feature type="binding site" evidence="14">
    <location>
        <begin position="112"/>
        <end position="116"/>
    </location>
    <ligand>
        <name>ATP</name>
        <dbReference type="ChEBI" id="CHEBI:30616"/>
    </ligand>
</feature>
<accession>A0A7Y8VRX6</accession>
<keyword evidence="4 14" id="KW-1003">Cell membrane</keyword>
<dbReference type="InterPro" id="IPR044722">
    <property type="entry name" value="SecA_SF2_C"/>
</dbReference>
<keyword evidence="13 14" id="KW-0472">Membrane</keyword>
<dbReference type="GO" id="GO:0031522">
    <property type="term" value="C:cell envelope Sec protein transport complex"/>
    <property type="evidence" value="ECO:0007669"/>
    <property type="project" value="TreeGrafter"/>
</dbReference>
<keyword evidence="19" id="KW-1185">Reference proteome</keyword>
<dbReference type="FunFam" id="1.10.3060.10:FF:000003">
    <property type="entry name" value="Protein translocase subunit SecA"/>
    <property type="match status" value="1"/>
</dbReference>
<evidence type="ECO:0000256" key="8">
    <source>
        <dbReference type="ARBA" id="ARBA00022833"/>
    </source>
</evidence>
<protein>
    <recommendedName>
        <fullName evidence="14 15">Protein translocase subunit SecA</fullName>
        <ecNumber evidence="14">7.4.2.8</ecNumber>
    </recommendedName>
</protein>
<dbReference type="InterPro" id="IPR036266">
    <property type="entry name" value="SecA_Wing/Scaffold_sf"/>
</dbReference>
<evidence type="ECO:0000256" key="3">
    <source>
        <dbReference type="ARBA" id="ARBA00022448"/>
    </source>
</evidence>
<reference evidence="18 19" key="1">
    <citation type="submission" date="2020-06" db="EMBL/GenBank/DDBJ databases">
        <title>Mogibacterium timidum strain W9173 genomic sequence.</title>
        <authorList>
            <person name="Wade W.G."/>
            <person name="Johnston C.D."/>
            <person name="Chen T."/>
            <person name="Dewhirst F.E."/>
        </authorList>
    </citation>
    <scope>NUCLEOTIDE SEQUENCE [LARGE SCALE GENOMIC DNA]</scope>
    <source>
        <strain evidence="18 19">W9173</strain>
    </source>
</reference>
<dbReference type="PANTHER" id="PTHR30612:SF0">
    <property type="entry name" value="CHLOROPLAST PROTEIN-TRANSPORTING ATPASE"/>
    <property type="match status" value="1"/>
</dbReference>
<dbReference type="SMART" id="SM00958">
    <property type="entry name" value="SecA_PP_bind"/>
    <property type="match status" value="1"/>
</dbReference>
<dbReference type="AlphaFoldDB" id="A0A7Y8VRX6"/>
<keyword evidence="7 14" id="KW-0547">Nucleotide-binding</keyword>
<dbReference type="SUPFAM" id="SSF81767">
    <property type="entry name" value="Pre-protein crosslinking domain of SecA"/>
    <property type="match status" value="1"/>
</dbReference>
<keyword evidence="3 14" id="KW-0813">Transport</keyword>
<comment type="similarity">
    <text evidence="2 14 15">Belongs to the SecA family.</text>
</comment>
<evidence type="ECO:0000256" key="11">
    <source>
        <dbReference type="ARBA" id="ARBA00022967"/>
    </source>
</evidence>
<dbReference type="PANTHER" id="PTHR30612">
    <property type="entry name" value="SECA INNER MEMBRANE COMPONENT OF SEC PROTEIN SECRETION SYSTEM"/>
    <property type="match status" value="1"/>
</dbReference>